<dbReference type="Proteomes" id="UP000253816">
    <property type="component" value="Unassembled WGS sequence"/>
</dbReference>
<dbReference type="EMBL" id="QQBG01000009">
    <property type="protein sequence ID" value="RDB31685.1"/>
    <property type="molecule type" value="Genomic_DNA"/>
</dbReference>
<protein>
    <submittedName>
        <fullName evidence="2">Uncharacterized protein</fullName>
    </submittedName>
</protein>
<gene>
    <name evidence="2" type="ORF">HAT2_00194</name>
</gene>
<evidence type="ECO:0000256" key="1">
    <source>
        <dbReference type="SAM" id="Phobius"/>
    </source>
</evidence>
<feature type="transmembrane region" description="Helical" evidence="1">
    <location>
        <begin position="6"/>
        <end position="27"/>
    </location>
</feature>
<evidence type="ECO:0000313" key="2">
    <source>
        <dbReference type="EMBL" id="RDB31685.1"/>
    </source>
</evidence>
<proteinExistence type="predicted"/>
<sequence>MERICNLSVCIETSVPCLCWLIFWLLLKYLRIWCLICKRVESLA</sequence>
<comment type="caution">
    <text evidence="2">The sequence shown here is derived from an EMBL/GenBank/DDBJ whole genome shotgun (WGS) entry which is preliminary data.</text>
</comment>
<organism evidence="2 3">
    <name type="scientific">Candidatus Similichlamydia laticola</name>
    <dbReference type="NCBI Taxonomy" id="2170265"/>
    <lineage>
        <taxon>Bacteria</taxon>
        <taxon>Pseudomonadati</taxon>
        <taxon>Chlamydiota</taxon>
        <taxon>Chlamydiia</taxon>
        <taxon>Parachlamydiales</taxon>
        <taxon>Candidatus Parilichlamydiaceae</taxon>
        <taxon>Candidatus Similichlamydia</taxon>
    </lineage>
</organism>
<keyword evidence="1" id="KW-1133">Transmembrane helix</keyword>
<evidence type="ECO:0000313" key="3">
    <source>
        <dbReference type="Proteomes" id="UP000253816"/>
    </source>
</evidence>
<keyword evidence="1" id="KW-0472">Membrane</keyword>
<keyword evidence="3" id="KW-1185">Reference proteome</keyword>
<reference evidence="2 3" key="1">
    <citation type="submission" date="2018-07" db="EMBL/GenBank/DDBJ databases">
        <title>Comparative genomics of the Candidatus Parilichlamydiaceae reveals evidence of convergent evolution and genome reduction in the phylum Chlamydiae.</title>
        <authorList>
            <person name="Taylor-Brown A."/>
            <person name="Polkinghorne A."/>
        </authorList>
    </citation>
    <scope>NUCLEOTIDE SEQUENCE [LARGE SCALE GENOMIC DNA]</scope>
    <source>
        <strain evidence="2 3">Hat2</strain>
    </source>
</reference>
<accession>A0A369KG55</accession>
<dbReference type="AlphaFoldDB" id="A0A369KG55"/>
<name>A0A369KG55_9BACT</name>
<keyword evidence="1" id="KW-0812">Transmembrane</keyword>